<comment type="caution">
    <text evidence="2">The sequence shown here is derived from an EMBL/GenBank/DDBJ whole genome shotgun (WGS) entry which is preliminary data.</text>
</comment>
<name>A0AA39K2K0_9AGAR</name>
<proteinExistence type="predicted"/>
<evidence type="ECO:0008006" key="4">
    <source>
        <dbReference type="Google" id="ProtNLM"/>
    </source>
</evidence>
<dbReference type="Proteomes" id="UP001175226">
    <property type="component" value="Unassembled WGS sequence"/>
</dbReference>
<keyword evidence="1" id="KW-0732">Signal</keyword>
<gene>
    <name evidence="2" type="ORF">EV421DRAFT_890154</name>
</gene>
<accession>A0AA39K2K0</accession>
<sequence length="76" mass="8770">MPRVAFICHFLLSIGPTWSVNCSTIQVSYSFQQSASRNKFEISCRRYVWCQTLSSMSRSLLLFYGHDVAEVQSTRI</sequence>
<reference evidence="2" key="1">
    <citation type="submission" date="2023-06" db="EMBL/GenBank/DDBJ databases">
        <authorList>
            <consortium name="Lawrence Berkeley National Laboratory"/>
            <person name="Ahrendt S."/>
            <person name="Sahu N."/>
            <person name="Indic B."/>
            <person name="Wong-Bajracharya J."/>
            <person name="Merenyi Z."/>
            <person name="Ke H.-M."/>
            <person name="Monk M."/>
            <person name="Kocsube S."/>
            <person name="Drula E."/>
            <person name="Lipzen A."/>
            <person name="Balint B."/>
            <person name="Henrissat B."/>
            <person name="Andreopoulos B."/>
            <person name="Martin F.M."/>
            <person name="Harder C.B."/>
            <person name="Rigling D."/>
            <person name="Ford K.L."/>
            <person name="Foster G.D."/>
            <person name="Pangilinan J."/>
            <person name="Papanicolaou A."/>
            <person name="Barry K."/>
            <person name="LaButti K."/>
            <person name="Viragh M."/>
            <person name="Koriabine M."/>
            <person name="Yan M."/>
            <person name="Riley R."/>
            <person name="Champramary S."/>
            <person name="Plett K.L."/>
            <person name="Tsai I.J."/>
            <person name="Slot J."/>
            <person name="Sipos G."/>
            <person name="Plett J."/>
            <person name="Nagy L.G."/>
            <person name="Grigoriev I.V."/>
        </authorList>
    </citation>
    <scope>NUCLEOTIDE SEQUENCE</scope>
    <source>
        <strain evidence="2">FPL87.14</strain>
    </source>
</reference>
<evidence type="ECO:0000313" key="3">
    <source>
        <dbReference type="Proteomes" id="UP001175226"/>
    </source>
</evidence>
<keyword evidence="3" id="KW-1185">Reference proteome</keyword>
<dbReference type="EMBL" id="JAUEPT010000004">
    <property type="protein sequence ID" value="KAK0452280.1"/>
    <property type="molecule type" value="Genomic_DNA"/>
</dbReference>
<evidence type="ECO:0000256" key="1">
    <source>
        <dbReference type="SAM" id="SignalP"/>
    </source>
</evidence>
<protein>
    <recommendedName>
        <fullName evidence="4">Secreted protein</fullName>
    </recommendedName>
</protein>
<dbReference type="AlphaFoldDB" id="A0AA39K2K0"/>
<evidence type="ECO:0000313" key="2">
    <source>
        <dbReference type="EMBL" id="KAK0452280.1"/>
    </source>
</evidence>
<feature type="signal peptide" evidence="1">
    <location>
        <begin position="1"/>
        <end position="19"/>
    </location>
</feature>
<feature type="chain" id="PRO_5041325565" description="Secreted protein" evidence="1">
    <location>
        <begin position="20"/>
        <end position="76"/>
    </location>
</feature>
<organism evidence="2 3">
    <name type="scientific">Armillaria borealis</name>
    <dbReference type="NCBI Taxonomy" id="47425"/>
    <lineage>
        <taxon>Eukaryota</taxon>
        <taxon>Fungi</taxon>
        <taxon>Dikarya</taxon>
        <taxon>Basidiomycota</taxon>
        <taxon>Agaricomycotina</taxon>
        <taxon>Agaricomycetes</taxon>
        <taxon>Agaricomycetidae</taxon>
        <taxon>Agaricales</taxon>
        <taxon>Marasmiineae</taxon>
        <taxon>Physalacriaceae</taxon>
        <taxon>Armillaria</taxon>
    </lineage>
</organism>